<evidence type="ECO:0000313" key="2">
    <source>
        <dbReference type="EMBL" id="KAF7420770.1"/>
    </source>
</evidence>
<name>A0A8H6ZLJ3_PLEOS</name>
<dbReference type="RefSeq" id="XP_036626628.1">
    <property type="nucleotide sequence ID" value="XM_036780773.1"/>
</dbReference>
<dbReference type="AlphaFoldDB" id="A0A8H6ZLJ3"/>
<feature type="compositionally biased region" description="Polar residues" evidence="1">
    <location>
        <begin position="11"/>
        <end position="21"/>
    </location>
</feature>
<gene>
    <name evidence="2" type="ORF">PC9H_011288</name>
</gene>
<protein>
    <submittedName>
        <fullName evidence="2">Uncharacterized protein</fullName>
    </submittedName>
</protein>
<dbReference type="VEuPathDB" id="FungiDB:PC9H_011288"/>
<dbReference type="Proteomes" id="UP000623687">
    <property type="component" value="Unassembled WGS sequence"/>
</dbReference>
<dbReference type="OrthoDB" id="3003360at2759"/>
<dbReference type="EMBL" id="JACETU010000009">
    <property type="protein sequence ID" value="KAF7420770.1"/>
    <property type="molecule type" value="Genomic_DNA"/>
</dbReference>
<sequence length="197" mass="21693">MSEAEDHRRSTYGSTTLTNGTSERRGTVTLFNNEKFRAQILSAIATIEALVAGARPDQPQFEANGGSVMVVIVHSGHLLFDSRHSRSMYRVNPPTSVAARKQLPPSGSDIKNENYWNCERPLLATVPSALTQNKRRFLAQRLPDWITPPGGVEFGTEVETNDGDLPSYNLRVSLSSVLTCNTVDAFPAKFSLEELTL</sequence>
<evidence type="ECO:0000313" key="3">
    <source>
        <dbReference type="Proteomes" id="UP000623687"/>
    </source>
</evidence>
<accession>A0A8H6ZLJ3</accession>
<feature type="region of interest" description="Disordered" evidence="1">
    <location>
        <begin position="1"/>
        <end position="22"/>
    </location>
</feature>
<comment type="caution">
    <text evidence="2">The sequence shown here is derived from an EMBL/GenBank/DDBJ whole genome shotgun (WGS) entry which is preliminary data.</text>
</comment>
<organism evidence="2 3">
    <name type="scientific">Pleurotus ostreatus</name>
    <name type="common">Oyster mushroom</name>
    <name type="synonym">White-rot fungus</name>
    <dbReference type="NCBI Taxonomy" id="5322"/>
    <lineage>
        <taxon>Eukaryota</taxon>
        <taxon>Fungi</taxon>
        <taxon>Dikarya</taxon>
        <taxon>Basidiomycota</taxon>
        <taxon>Agaricomycotina</taxon>
        <taxon>Agaricomycetes</taxon>
        <taxon>Agaricomycetidae</taxon>
        <taxon>Agaricales</taxon>
        <taxon>Pleurotineae</taxon>
        <taxon>Pleurotaceae</taxon>
        <taxon>Pleurotus</taxon>
    </lineage>
</organism>
<proteinExistence type="predicted"/>
<evidence type="ECO:0000256" key="1">
    <source>
        <dbReference type="SAM" id="MobiDB-lite"/>
    </source>
</evidence>
<dbReference type="GeneID" id="59381106"/>
<reference evidence="2" key="1">
    <citation type="submission" date="2019-07" db="EMBL/GenBank/DDBJ databases">
        <authorList>
            <person name="Palmer J.M."/>
        </authorList>
    </citation>
    <scope>NUCLEOTIDE SEQUENCE</scope>
    <source>
        <strain evidence="2">PC9</strain>
    </source>
</reference>
<keyword evidence="3" id="KW-1185">Reference proteome</keyword>